<feature type="compositionally biased region" description="Low complexity" evidence="12">
    <location>
        <begin position="379"/>
        <end position="393"/>
    </location>
</feature>
<evidence type="ECO:0000259" key="15">
    <source>
        <dbReference type="PROSITE" id="PS51195"/>
    </source>
</evidence>
<evidence type="ECO:0000313" key="17">
    <source>
        <dbReference type="Proteomes" id="UP000261905"/>
    </source>
</evidence>
<feature type="compositionally biased region" description="Low complexity" evidence="12">
    <location>
        <begin position="527"/>
        <end position="539"/>
    </location>
</feature>
<evidence type="ECO:0000256" key="9">
    <source>
        <dbReference type="ARBA" id="ARBA00067932"/>
    </source>
</evidence>
<accession>A0A371P5R2</accession>
<evidence type="ECO:0000256" key="11">
    <source>
        <dbReference type="RuleBase" id="RU000492"/>
    </source>
</evidence>
<keyword evidence="2" id="KW-0963">Cytoplasm</keyword>
<dbReference type="InterPro" id="IPR014014">
    <property type="entry name" value="RNA_helicase_DEAD_Q_motif"/>
</dbReference>
<keyword evidence="6 11" id="KW-0067">ATP-binding</keyword>
<evidence type="ECO:0000256" key="10">
    <source>
        <dbReference type="PROSITE-ProRule" id="PRU00552"/>
    </source>
</evidence>
<dbReference type="EMBL" id="QUBQ01000006">
    <property type="protein sequence ID" value="REK71281.1"/>
    <property type="molecule type" value="Genomic_DNA"/>
</dbReference>
<dbReference type="PROSITE" id="PS51192">
    <property type="entry name" value="HELICASE_ATP_BIND_1"/>
    <property type="match status" value="1"/>
</dbReference>
<dbReference type="Pfam" id="PF00271">
    <property type="entry name" value="Helicase_C"/>
    <property type="match status" value="1"/>
</dbReference>
<dbReference type="InterPro" id="IPR044742">
    <property type="entry name" value="DEAD/DEAH_RhlB"/>
</dbReference>
<evidence type="ECO:0000256" key="3">
    <source>
        <dbReference type="ARBA" id="ARBA00022741"/>
    </source>
</evidence>
<dbReference type="InterPro" id="IPR000629">
    <property type="entry name" value="RNA-helicase_DEAD-box_CS"/>
</dbReference>
<comment type="similarity">
    <text evidence="7 11">Belongs to the DEAD box helicase family.</text>
</comment>
<evidence type="ECO:0000256" key="5">
    <source>
        <dbReference type="ARBA" id="ARBA00022806"/>
    </source>
</evidence>
<evidence type="ECO:0000256" key="4">
    <source>
        <dbReference type="ARBA" id="ARBA00022801"/>
    </source>
</evidence>
<comment type="caution">
    <text evidence="16">The sequence shown here is derived from an EMBL/GenBank/DDBJ whole genome shotgun (WGS) entry which is preliminary data.</text>
</comment>
<feature type="short sequence motif" description="Q motif" evidence="10">
    <location>
        <begin position="1"/>
        <end position="29"/>
    </location>
</feature>
<feature type="domain" description="Helicase ATP-binding" evidence="13">
    <location>
        <begin position="32"/>
        <end position="208"/>
    </location>
</feature>
<dbReference type="PROSITE" id="PS51195">
    <property type="entry name" value="Q_MOTIF"/>
    <property type="match status" value="1"/>
</dbReference>
<evidence type="ECO:0000259" key="13">
    <source>
        <dbReference type="PROSITE" id="PS51192"/>
    </source>
</evidence>
<dbReference type="PANTHER" id="PTHR47959:SF13">
    <property type="entry name" value="ATP-DEPENDENT RNA HELICASE RHLE"/>
    <property type="match status" value="1"/>
</dbReference>
<feature type="compositionally biased region" description="Polar residues" evidence="12">
    <location>
        <begin position="462"/>
        <end position="475"/>
    </location>
</feature>
<evidence type="ECO:0000256" key="2">
    <source>
        <dbReference type="ARBA" id="ARBA00022490"/>
    </source>
</evidence>
<feature type="compositionally biased region" description="Polar residues" evidence="12">
    <location>
        <begin position="416"/>
        <end position="439"/>
    </location>
</feature>
<evidence type="ECO:0000256" key="8">
    <source>
        <dbReference type="ARBA" id="ARBA00047984"/>
    </source>
</evidence>
<dbReference type="InterPro" id="IPR014001">
    <property type="entry name" value="Helicase_ATP-bd"/>
</dbReference>
<dbReference type="Proteomes" id="UP000261905">
    <property type="component" value="Unassembled WGS sequence"/>
</dbReference>
<dbReference type="FunFam" id="3.40.50.300:FF:000108">
    <property type="entry name" value="ATP-dependent RNA helicase RhlE"/>
    <property type="match status" value="1"/>
</dbReference>
<dbReference type="GO" id="GO:0016787">
    <property type="term" value="F:hydrolase activity"/>
    <property type="evidence" value="ECO:0007669"/>
    <property type="project" value="UniProtKB-KW"/>
</dbReference>
<evidence type="ECO:0000313" key="16">
    <source>
        <dbReference type="EMBL" id="REK71281.1"/>
    </source>
</evidence>
<dbReference type="GO" id="GO:0003724">
    <property type="term" value="F:RNA helicase activity"/>
    <property type="evidence" value="ECO:0007669"/>
    <property type="project" value="UniProtKB-EC"/>
</dbReference>
<gene>
    <name evidence="16" type="ORF">DX130_22850</name>
</gene>
<dbReference type="InterPro" id="IPR001650">
    <property type="entry name" value="Helicase_C-like"/>
</dbReference>
<dbReference type="AlphaFoldDB" id="A0A371P5R2"/>
<keyword evidence="4 11" id="KW-0378">Hydrolase</keyword>
<dbReference type="CDD" id="cd00268">
    <property type="entry name" value="DEADc"/>
    <property type="match status" value="1"/>
</dbReference>
<dbReference type="SMART" id="SM00490">
    <property type="entry name" value="HELICc"/>
    <property type="match status" value="1"/>
</dbReference>
<protein>
    <recommendedName>
        <fullName evidence="9">ATP-dependent RNA helicase CshA</fullName>
        <ecNumber evidence="1">3.6.4.13</ecNumber>
    </recommendedName>
</protein>
<feature type="domain" description="Helicase C-terminal" evidence="14">
    <location>
        <begin position="238"/>
        <end position="382"/>
    </location>
</feature>
<evidence type="ECO:0000259" key="14">
    <source>
        <dbReference type="PROSITE" id="PS51194"/>
    </source>
</evidence>
<evidence type="ECO:0000256" key="1">
    <source>
        <dbReference type="ARBA" id="ARBA00012552"/>
    </source>
</evidence>
<dbReference type="GO" id="GO:0005829">
    <property type="term" value="C:cytosol"/>
    <property type="evidence" value="ECO:0007669"/>
    <property type="project" value="TreeGrafter"/>
</dbReference>
<dbReference type="GO" id="GO:0003723">
    <property type="term" value="F:RNA binding"/>
    <property type="evidence" value="ECO:0007669"/>
    <property type="project" value="UniProtKB-ARBA"/>
</dbReference>
<reference evidence="16 17" key="1">
    <citation type="submission" date="2018-08" db="EMBL/GenBank/DDBJ databases">
        <title>Paenibacillus sp. M4BSY-1, whole genome shotgun sequence.</title>
        <authorList>
            <person name="Tuo L."/>
        </authorList>
    </citation>
    <scope>NUCLEOTIDE SEQUENCE [LARGE SCALE GENOMIC DNA]</scope>
    <source>
        <strain evidence="16 17">M4BSY-1</strain>
    </source>
</reference>
<dbReference type="InterPro" id="IPR050079">
    <property type="entry name" value="DEAD_box_RNA_helicase"/>
</dbReference>
<evidence type="ECO:0000256" key="12">
    <source>
        <dbReference type="SAM" id="MobiDB-lite"/>
    </source>
</evidence>
<keyword evidence="3 11" id="KW-0547">Nucleotide-binding</keyword>
<dbReference type="RefSeq" id="WP_116049329.1">
    <property type="nucleotide sequence ID" value="NZ_QUBQ01000006.1"/>
</dbReference>
<proteinExistence type="inferred from homology"/>
<dbReference type="InterPro" id="IPR011545">
    <property type="entry name" value="DEAD/DEAH_box_helicase_dom"/>
</dbReference>
<dbReference type="PROSITE" id="PS00039">
    <property type="entry name" value="DEAD_ATP_HELICASE"/>
    <property type="match status" value="1"/>
</dbReference>
<dbReference type="PROSITE" id="PS51194">
    <property type="entry name" value="HELICASE_CTER"/>
    <property type="match status" value="1"/>
</dbReference>
<dbReference type="EC" id="3.6.4.13" evidence="1"/>
<dbReference type="PANTHER" id="PTHR47959">
    <property type="entry name" value="ATP-DEPENDENT RNA HELICASE RHLE-RELATED"/>
    <property type="match status" value="1"/>
</dbReference>
<keyword evidence="17" id="KW-1185">Reference proteome</keyword>
<dbReference type="SMART" id="SM00487">
    <property type="entry name" value="DEXDc"/>
    <property type="match status" value="1"/>
</dbReference>
<name>A0A371P5R2_9BACL</name>
<dbReference type="Gene3D" id="3.40.50.300">
    <property type="entry name" value="P-loop containing nucleotide triphosphate hydrolases"/>
    <property type="match status" value="2"/>
</dbReference>
<dbReference type="InterPro" id="IPR027417">
    <property type="entry name" value="P-loop_NTPase"/>
</dbReference>
<organism evidence="16 17">
    <name type="scientific">Paenibacillus paeoniae</name>
    <dbReference type="NCBI Taxonomy" id="2292705"/>
    <lineage>
        <taxon>Bacteria</taxon>
        <taxon>Bacillati</taxon>
        <taxon>Bacillota</taxon>
        <taxon>Bacilli</taxon>
        <taxon>Bacillales</taxon>
        <taxon>Paenibacillaceae</taxon>
        <taxon>Paenibacillus</taxon>
    </lineage>
</organism>
<keyword evidence="5 11" id="KW-0347">Helicase</keyword>
<feature type="region of interest" description="Disordered" evidence="12">
    <location>
        <begin position="375"/>
        <end position="539"/>
    </location>
</feature>
<comment type="catalytic activity">
    <reaction evidence="8">
        <text>ATP + H2O = ADP + phosphate + H(+)</text>
        <dbReference type="Rhea" id="RHEA:13065"/>
        <dbReference type="ChEBI" id="CHEBI:15377"/>
        <dbReference type="ChEBI" id="CHEBI:15378"/>
        <dbReference type="ChEBI" id="CHEBI:30616"/>
        <dbReference type="ChEBI" id="CHEBI:43474"/>
        <dbReference type="ChEBI" id="CHEBI:456216"/>
        <dbReference type="EC" id="3.6.4.13"/>
    </reaction>
</comment>
<evidence type="ECO:0000256" key="7">
    <source>
        <dbReference type="ARBA" id="ARBA00038437"/>
    </source>
</evidence>
<sequence>MNFQDLKLIQPILQALSKENYTEPTPIQERSIPSVLAGRDLLGCAQTGTGKTAAFSLPMIQLLSSGMEKARKDRPIRALILSPTRELALQISDNIQAYSQFTKLSCLAIVGGVSQSGQERALAQGTDILIATPGRLMDLLNQKVLNLQAVEMLVLDEADRMLDMGFINDVKKIISKLPAKRQTLFFSATMPPEIAHLADSLLTDPVKVEVTPVSSTVDRIAQSLYLVDKENKQSLLNDLLQDKSIVSALVFTRTKHGADRVARGLNKQRITAQAIHGDKSQNARQNALSNFKSGATRVLVATDIAARGIDVEELSHVINFNLPNIPETYVHRIGRTGRAGHDGTAISFCEKDELPYLKDIEKLIKKKVPVMDGHPYPMQGASAASSAGAQTSSKPSVNNGGNGSKPRRKGNKPQGAETQAGSNASSQPKPQNKAQSVDARQQENKPKRSGGSKPQENHRQPKPQSQPKVDQPPSTKTDRPRQGLNQRQSNKPRSQQPNRSASSSSYSKPQLRQEVHQESGTIISILPSPWASSPSRPRR</sequence>
<dbReference type="Pfam" id="PF00270">
    <property type="entry name" value="DEAD"/>
    <property type="match status" value="1"/>
</dbReference>
<feature type="compositionally biased region" description="Low complexity" evidence="12">
    <location>
        <begin position="492"/>
        <end position="510"/>
    </location>
</feature>
<dbReference type="OrthoDB" id="9805696at2"/>
<dbReference type="SUPFAM" id="SSF52540">
    <property type="entry name" value="P-loop containing nucleoside triphosphate hydrolases"/>
    <property type="match status" value="1"/>
</dbReference>
<feature type="domain" description="DEAD-box RNA helicase Q" evidence="15">
    <location>
        <begin position="1"/>
        <end position="29"/>
    </location>
</feature>
<evidence type="ECO:0000256" key="6">
    <source>
        <dbReference type="ARBA" id="ARBA00022840"/>
    </source>
</evidence>
<dbReference type="CDD" id="cd18787">
    <property type="entry name" value="SF2_C_DEAD"/>
    <property type="match status" value="1"/>
</dbReference>
<dbReference type="GO" id="GO:0005524">
    <property type="term" value="F:ATP binding"/>
    <property type="evidence" value="ECO:0007669"/>
    <property type="project" value="UniProtKB-KW"/>
</dbReference>